<name>A0A840SH84_9SPIR</name>
<dbReference type="AlphaFoldDB" id="A0A840SH84"/>
<keyword evidence="3" id="KW-0732">Signal</keyword>
<dbReference type="InterPro" id="IPR006059">
    <property type="entry name" value="SBP"/>
</dbReference>
<evidence type="ECO:0000256" key="3">
    <source>
        <dbReference type="SAM" id="SignalP"/>
    </source>
</evidence>
<comment type="similarity">
    <text evidence="2">Belongs to the bacterial solute-binding protein 1 family.</text>
</comment>
<feature type="signal peptide" evidence="3">
    <location>
        <begin position="1"/>
        <end position="23"/>
    </location>
</feature>
<dbReference type="SUPFAM" id="SSF53850">
    <property type="entry name" value="Periplasmic binding protein-like II"/>
    <property type="match status" value="1"/>
</dbReference>
<dbReference type="PANTHER" id="PTHR43649:SF12">
    <property type="entry name" value="DIACETYLCHITOBIOSE BINDING PROTEIN DASA"/>
    <property type="match status" value="1"/>
</dbReference>
<sequence length="548" mass="61155">MTFIKKAASAAACTLLISGSLFISGCVKKPDFGDAVVLTMFTSDLNEDIYFTDPVAKEITRRTGVALELEHPVAGDTNAIPLMLVSGDLPDLIFAKGELTKLIEAGAVIPLDDLIEKYGSNMKKLYGDQIVKLRNSPSDPHIYTVGTYGVKSEVLETGGSMQIQHAVLKELGYPKIKTLADYEQALREYIELHPTINGQKTIGLSLLIDTWQWYIDLSNPGNYTIGYPDDGQWIVNQETLEAQYKFLNKDIYKFYKWLNKINADGLLDPESFTQKEDVWRAKIASGRVLGISYPTWGYGEARSSLINNGMEDRTYAYLPVQADESTKDPSRKDYGYSGGWGIAISKSCKNPELAFKFLDWMCSEEAQILCNWGIKGINYTVNEEGKRVRSAEEMKAAATDPNYATKTGVGRWCYPFPQAGNAAVDSNGDKITPTSKESIIANYLDVEKETLKAYGAEMWIDLFPSPEELGVSRHGQVWQYALPQNVNEMVTAADQEVKSELALIVLGKPEDFDRQWNALQKKLLDMKLDEAGKILTGLIKEKVDLWNK</sequence>
<reference evidence="4 5" key="1">
    <citation type="submission" date="2020-08" db="EMBL/GenBank/DDBJ databases">
        <title>Genomic Encyclopedia of Type Strains, Phase IV (KMG-IV): sequencing the most valuable type-strain genomes for metagenomic binning, comparative biology and taxonomic classification.</title>
        <authorList>
            <person name="Goeker M."/>
        </authorList>
    </citation>
    <scope>NUCLEOTIDE SEQUENCE [LARGE SCALE GENOMIC DNA]</scope>
    <source>
        <strain evidence="4 5">DSM 103679</strain>
    </source>
</reference>
<dbReference type="CDD" id="cd13582">
    <property type="entry name" value="PBP2_AlgQ_like_3"/>
    <property type="match status" value="1"/>
</dbReference>
<dbReference type="EMBL" id="JACHFR010000003">
    <property type="protein sequence ID" value="MBB5219518.1"/>
    <property type="molecule type" value="Genomic_DNA"/>
</dbReference>
<dbReference type="Gene3D" id="3.40.190.10">
    <property type="entry name" value="Periplasmic binding protein-like II"/>
    <property type="match status" value="2"/>
</dbReference>
<evidence type="ECO:0000313" key="5">
    <source>
        <dbReference type="Proteomes" id="UP000578697"/>
    </source>
</evidence>
<dbReference type="Pfam" id="PF01547">
    <property type="entry name" value="SBP_bac_1"/>
    <property type="match status" value="1"/>
</dbReference>
<organism evidence="4 5">
    <name type="scientific">Treponema rectale</name>
    <dbReference type="NCBI Taxonomy" id="744512"/>
    <lineage>
        <taxon>Bacteria</taxon>
        <taxon>Pseudomonadati</taxon>
        <taxon>Spirochaetota</taxon>
        <taxon>Spirochaetia</taxon>
        <taxon>Spirochaetales</taxon>
        <taxon>Treponemataceae</taxon>
        <taxon>Treponema</taxon>
    </lineage>
</organism>
<comment type="caution">
    <text evidence="4">The sequence shown here is derived from an EMBL/GenBank/DDBJ whole genome shotgun (WGS) entry which is preliminary data.</text>
</comment>
<dbReference type="GO" id="GO:0042597">
    <property type="term" value="C:periplasmic space"/>
    <property type="evidence" value="ECO:0007669"/>
    <property type="project" value="UniProtKB-SubCell"/>
</dbReference>
<gene>
    <name evidence="4" type="ORF">HNP77_001900</name>
</gene>
<dbReference type="InterPro" id="IPR050490">
    <property type="entry name" value="Bact_solute-bd_prot1"/>
</dbReference>
<evidence type="ECO:0000256" key="2">
    <source>
        <dbReference type="ARBA" id="ARBA00008520"/>
    </source>
</evidence>
<proteinExistence type="inferred from homology"/>
<evidence type="ECO:0000313" key="4">
    <source>
        <dbReference type="EMBL" id="MBB5219518.1"/>
    </source>
</evidence>
<dbReference type="Proteomes" id="UP000578697">
    <property type="component" value="Unassembled WGS sequence"/>
</dbReference>
<dbReference type="PANTHER" id="PTHR43649">
    <property type="entry name" value="ARABINOSE-BINDING PROTEIN-RELATED"/>
    <property type="match status" value="1"/>
</dbReference>
<accession>A0A840SH84</accession>
<keyword evidence="5" id="KW-1185">Reference proteome</keyword>
<evidence type="ECO:0000256" key="1">
    <source>
        <dbReference type="ARBA" id="ARBA00004418"/>
    </source>
</evidence>
<feature type="chain" id="PRO_5032721117" evidence="3">
    <location>
        <begin position="24"/>
        <end position="548"/>
    </location>
</feature>
<dbReference type="RefSeq" id="WP_184652946.1">
    <property type="nucleotide sequence ID" value="NZ_JACHFR010000003.1"/>
</dbReference>
<protein>
    <submittedName>
        <fullName evidence="4">Putative aldouronate transport system substrate-binding protein</fullName>
    </submittedName>
</protein>
<dbReference type="PROSITE" id="PS51257">
    <property type="entry name" value="PROKAR_LIPOPROTEIN"/>
    <property type="match status" value="1"/>
</dbReference>
<comment type="subcellular location">
    <subcellularLocation>
        <location evidence="1">Periplasm</location>
    </subcellularLocation>
</comment>